<accession>A0A9X1U0Y5</accession>
<reference evidence="3" key="1">
    <citation type="submission" date="2022-01" db="EMBL/GenBank/DDBJ databases">
        <title>Corynebacterium sp. nov isolated from isolated from the feces of the greater white-fronted geese (Anser albifrons) at Poyang Lake, PR China.</title>
        <authorList>
            <person name="Liu Q."/>
        </authorList>
    </citation>
    <scope>NUCLEOTIDE SEQUENCE</scope>
    <source>
        <strain evidence="3">JCM 32435</strain>
    </source>
</reference>
<evidence type="ECO:0000313" key="4">
    <source>
        <dbReference type="Proteomes" id="UP001139336"/>
    </source>
</evidence>
<dbReference type="InterPro" id="IPR050807">
    <property type="entry name" value="TransReg_Diox_bact_type"/>
</dbReference>
<dbReference type="CDD" id="cd00093">
    <property type="entry name" value="HTH_XRE"/>
    <property type="match status" value="1"/>
</dbReference>
<dbReference type="Pfam" id="PF07883">
    <property type="entry name" value="Cupin_2"/>
    <property type="match status" value="1"/>
</dbReference>
<dbReference type="PROSITE" id="PS50943">
    <property type="entry name" value="HTH_CROC1"/>
    <property type="match status" value="1"/>
</dbReference>
<organism evidence="3 4">
    <name type="scientific">Corynebacterium uropygiale</name>
    <dbReference type="NCBI Taxonomy" id="1775911"/>
    <lineage>
        <taxon>Bacteria</taxon>
        <taxon>Bacillati</taxon>
        <taxon>Actinomycetota</taxon>
        <taxon>Actinomycetes</taxon>
        <taxon>Mycobacteriales</taxon>
        <taxon>Corynebacteriaceae</taxon>
        <taxon>Corynebacterium</taxon>
    </lineage>
</organism>
<dbReference type="SUPFAM" id="SSF47413">
    <property type="entry name" value="lambda repressor-like DNA-binding domains"/>
    <property type="match status" value="1"/>
</dbReference>
<dbReference type="CDD" id="cd02209">
    <property type="entry name" value="cupin_XRE_C"/>
    <property type="match status" value="1"/>
</dbReference>
<dbReference type="InterPro" id="IPR011051">
    <property type="entry name" value="RmlC_Cupin_sf"/>
</dbReference>
<dbReference type="Gene3D" id="1.10.260.40">
    <property type="entry name" value="lambda repressor-like DNA-binding domains"/>
    <property type="match status" value="1"/>
</dbReference>
<dbReference type="InterPro" id="IPR013096">
    <property type="entry name" value="Cupin_2"/>
</dbReference>
<dbReference type="GO" id="GO:0003677">
    <property type="term" value="F:DNA binding"/>
    <property type="evidence" value="ECO:0007669"/>
    <property type="project" value="UniProtKB-KW"/>
</dbReference>
<dbReference type="InterPro" id="IPR010982">
    <property type="entry name" value="Lambda_DNA-bd_dom_sf"/>
</dbReference>
<sequence length="203" mass="22055">MKSLPLQPPGLSARAKEGEAASELALGHRLRALREQRRLTLDQISQATGLSKGFISRVERDLTSPSVSTLVKMCQALGISAGEVLDAPASHQVLFADAPVVDLGGEGITERLLTPPHQRGLQIIHAEIAPGGQGEEELYTMDCATEALHVVSGEFVLVTVKKEYHLHRGDTVTFPGAEAHTWFNPRADLPCEVLWILTRYPAH</sequence>
<dbReference type="Proteomes" id="UP001139336">
    <property type="component" value="Unassembled WGS sequence"/>
</dbReference>
<evidence type="ECO:0000259" key="2">
    <source>
        <dbReference type="PROSITE" id="PS50943"/>
    </source>
</evidence>
<dbReference type="PANTHER" id="PTHR46797">
    <property type="entry name" value="HTH-TYPE TRANSCRIPTIONAL REGULATOR"/>
    <property type="match status" value="1"/>
</dbReference>
<dbReference type="Pfam" id="PF13560">
    <property type="entry name" value="HTH_31"/>
    <property type="match status" value="1"/>
</dbReference>
<dbReference type="InterPro" id="IPR014710">
    <property type="entry name" value="RmlC-like_jellyroll"/>
</dbReference>
<dbReference type="RefSeq" id="WP_236119433.1">
    <property type="nucleotide sequence ID" value="NZ_JAKGSI010000004.1"/>
</dbReference>
<dbReference type="GO" id="GO:0003700">
    <property type="term" value="F:DNA-binding transcription factor activity"/>
    <property type="evidence" value="ECO:0007669"/>
    <property type="project" value="TreeGrafter"/>
</dbReference>
<dbReference type="EMBL" id="JAKGSI010000004">
    <property type="protein sequence ID" value="MCF4007294.1"/>
    <property type="molecule type" value="Genomic_DNA"/>
</dbReference>
<dbReference type="Gene3D" id="2.60.120.10">
    <property type="entry name" value="Jelly Rolls"/>
    <property type="match status" value="1"/>
</dbReference>
<feature type="domain" description="HTH cro/C1-type" evidence="2">
    <location>
        <begin position="30"/>
        <end position="84"/>
    </location>
</feature>
<dbReference type="InterPro" id="IPR001387">
    <property type="entry name" value="Cro/C1-type_HTH"/>
</dbReference>
<gene>
    <name evidence="3" type="ORF">L1O03_08915</name>
</gene>
<dbReference type="GO" id="GO:0005829">
    <property type="term" value="C:cytosol"/>
    <property type="evidence" value="ECO:0007669"/>
    <property type="project" value="TreeGrafter"/>
</dbReference>
<protein>
    <submittedName>
        <fullName evidence="3">Helix-turn-helix domain-containing protein</fullName>
    </submittedName>
</protein>
<name>A0A9X1U0Y5_9CORY</name>
<evidence type="ECO:0000313" key="3">
    <source>
        <dbReference type="EMBL" id="MCF4007294.1"/>
    </source>
</evidence>
<dbReference type="AlphaFoldDB" id="A0A9X1U0Y5"/>
<dbReference type="PANTHER" id="PTHR46797:SF1">
    <property type="entry name" value="METHYLPHOSPHONATE SYNTHASE"/>
    <property type="match status" value="1"/>
</dbReference>
<keyword evidence="1" id="KW-0238">DNA-binding</keyword>
<evidence type="ECO:0000256" key="1">
    <source>
        <dbReference type="ARBA" id="ARBA00023125"/>
    </source>
</evidence>
<proteinExistence type="predicted"/>
<keyword evidence="4" id="KW-1185">Reference proteome</keyword>
<comment type="caution">
    <text evidence="3">The sequence shown here is derived from an EMBL/GenBank/DDBJ whole genome shotgun (WGS) entry which is preliminary data.</text>
</comment>
<dbReference type="SMART" id="SM00530">
    <property type="entry name" value="HTH_XRE"/>
    <property type="match status" value="1"/>
</dbReference>
<dbReference type="SUPFAM" id="SSF51182">
    <property type="entry name" value="RmlC-like cupins"/>
    <property type="match status" value="1"/>
</dbReference>